<accession>A0A3C1KRV3</accession>
<dbReference type="InterPro" id="IPR021207">
    <property type="entry name" value="Integr_conj_element_PFL4705"/>
</dbReference>
<evidence type="ECO:0000313" key="3">
    <source>
        <dbReference type="Proteomes" id="UP000259273"/>
    </source>
</evidence>
<dbReference type="EMBL" id="DMND01000219">
    <property type="protein sequence ID" value="HAN29248.1"/>
    <property type="molecule type" value="Genomic_DNA"/>
</dbReference>
<organism evidence="2 3">
    <name type="scientific">Haliea salexigens</name>
    <dbReference type="NCBI Taxonomy" id="287487"/>
    <lineage>
        <taxon>Bacteria</taxon>
        <taxon>Pseudomonadati</taxon>
        <taxon>Pseudomonadota</taxon>
        <taxon>Gammaproteobacteria</taxon>
        <taxon>Cellvibrionales</taxon>
        <taxon>Halieaceae</taxon>
        <taxon>Haliea</taxon>
    </lineage>
</organism>
<name>A0A3C1KRV3_9GAMM</name>
<protein>
    <submittedName>
        <fullName evidence="2">TIGR03752 family integrating conjugative element protein</fullName>
    </submittedName>
</protein>
<reference evidence="2 3" key="1">
    <citation type="journal article" date="2018" name="Nat. Biotechnol.">
        <title>A standardized bacterial taxonomy based on genome phylogeny substantially revises the tree of life.</title>
        <authorList>
            <person name="Parks D.H."/>
            <person name="Chuvochina M."/>
            <person name="Waite D.W."/>
            <person name="Rinke C."/>
            <person name="Skarshewski A."/>
            <person name="Chaumeil P.A."/>
            <person name="Hugenholtz P."/>
        </authorList>
    </citation>
    <scope>NUCLEOTIDE SEQUENCE [LARGE SCALE GENOMIC DNA]</scope>
    <source>
        <strain evidence="2">UBA9158</strain>
    </source>
</reference>
<dbReference type="NCBIfam" id="TIGR03752">
    <property type="entry name" value="conj_TIGR03752"/>
    <property type="match status" value="1"/>
</dbReference>
<dbReference type="STRING" id="1121937.GCA_000423125_03579"/>
<evidence type="ECO:0000313" key="2">
    <source>
        <dbReference type="EMBL" id="HAN29248.1"/>
    </source>
</evidence>
<evidence type="ECO:0000256" key="1">
    <source>
        <dbReference type="SAM" id="Coils"/>
    </source>
</evidence>
<keyword evidence="1" id="KW-0175">Coiled coil</keyword>
<proteinExistence type="predicted"/>
<feature type="non-terminal residue" evidence="2">
    <location>
        <position position="392"/>
    </location>
</feature>
<dbReference type="AlphaFoldDB" id="A0A3C1KRV3"/>
<sequence length="392" mass="41557">MTQNRWVQVASAALLIGVVLLVLRGCERSHRTTEERLDVGGASPISKQLADELGVEGDTERDTVQTLVAEVKNLRDQADQLRDDNVTLRKDNAELRKMEKRLGQDLQSDLNQARQHVQTRFDRDMERAQQQINQLEARARELQGHLESEATTTRFDIAGGTGFSPEEMTWVAPLGGSGNSGNVLTDHLNRVTGQSNSAGSNALSGLASGNTGDKDALVPYYTVPRNATLMNATAMTALVGRVPIGSQVTDPYSFKVIIGSDNLAANGIEVPEVAYAVASGKAVGDWTLGCVRGDLRSITFVFNDGTIRTVPKAEDIYEGNAQQQTTVIGELSDEYGNPCVVGQRISNASSYLAQRIGVVGVAAAAEAAAASQTTQVTSIGAGGAGVGTIVTG</sequence>
<gene>
    <name evidence="2" type="ORF">DCP75_16310</name>
</gene>
<comment type="caution">
    <text evidence="2">The sequence shown here is derived from an EMBL/GenBank/DDBJ whole genome shotgun (WGS) entry which is preliminary data.</text>
</comment>
<dbReference type="Proteomes" id="UP000259273">
    <property type="component" value="Unassembled WGS sequence"/>
</dbReference>
<feature type="coiled-coil region" evidence="1">
    <location>
        <begin position="64"/>
        <end position="152"/>
    </location>
</feature>